<dbReference type="Gene3D" id="2.10.109.10">
    <property type="entry name" value="Umud Fragment, subunit A"/>
    <property type="match status" value="1"/>
</dbReference>
<keyword evidence="10" id="KW-1185">Reference proteome</keyword>
<comment type="similarity">
    <text evidence="3 7">Belongs to the peptidase S26 family.</text>
</comment>
<dbReference type="EMBL" id="CP034465">
    <property type="protein sequence ID" value="AZP05779.1"/>
    <property type="molecule type" value="Genomic_DNA"/>
</dbReference>
<evidence type="ECO:0000256" key="7">
    <source>
        <dbReference type="RuleBase" id="RU362042"/>
    </source>
</evidence>
<dbReference type="InterPro" id="IPR019758">
    <property type="entry name" value="Pept_S26A_signal_pept_1_CS"/>
</dbReference>
<evidence type="ECO:0000313" key="9">
    <source>
        <dbReference type="EMBL" id="AZP05779.1"/>
    </source>
</evidence>
<dbReference type="GO" id="GO:0006465">
    <property type="term" value="P:signal peptide processing"/>
    <property type="evidence" value="ECO:0007669"/>
    <property type="project" value="InterPro"/>
</dbReference>
<dbReference type="PANTHER" id="PTHR43390:SF1">
    <property type="entry name" value="CHLOROPLAST PROCESSING PEPTIDASE"/>
    <property type="match status" value="1"/>
</dbReference>
<evidence type="ECO:0000256" key="5">
    <source>
        <dbReference type="ARBA" id="ARBA00022801"/>
    </source>
</evidence>
<proteinExistence type="inferred from homology"/>
<feature type="active site" evidence="6">
    <location>
        <position position="60"/>
    </location>
</feature>
<protein>
    <recommendedName>
        <fullName evidence="4 7">Signal peptidase I</fullName>
        <ecNumber evidence="4 7">3.4.21.89</ecNumber>
    </recommendedName>
</protein>
<evidence type="ECO:0000256" key="3">
    <source>
        <dbReference type="ARBA" id="ARBA00009370"/>
    </source>
</evidence>
<dbReference type="OrthoDB" id="9802919at2"/>
<dbReference type="InterPro" id="IPR000223">
    <property type="entry name" value="Pept_S26A_signal_pept_1"/>
</dbReference>
<dbReference type="InterPro" id="IPR036286">
    <property type="entry name" value="LexA/Signal_pep-like_sf"/>
</dbReference>
<dbReference type="InterPro" id="IPR019533">
    <property type="entry name" value="Peptidase_S26"/>
</dbReference>
<dbReference type="GO" id="GO:0004252">
    <property type="term" value="F:serine-type endopeptidase activity"/>
    <property type="evidence" value="ECO:0007669"/>
    <property type="project" value="InterPro"/>
</dbReference>
<sequence>MALGIALFIRYFLFIPVKIEGRSMFPTLEPNSYIVYEPYTKLERFDIILFHDEQGEAFVKRVIALPGESLSYLNDQLYINGEHIEESFLVKGKNNNQVNTPDFTLDSMTGVEVVPEGSYYVLGDNRPRSKDSRMFGFVSEMAVEGKVRFVIFPFNEISILP</sequence>
<evidence type="ECO:0000256" key="2">
    <source>
        <dbReference type="ARBA" id="ARBA00004401"/>
    </source>
</evidence>
<keyword evidence="7" id="KW-0645">Protease</keyword>
<organism evidence="9 10">
    <name type="scientific">Jeotgalibaca ciconiae</name>
    <dbReference type="NCBI Taxonomy" id="2496265"/>
    <lineage>
        <taxon>Bacteria</taxon>
        <taxon>Bacillati</taxon>
        <taxon>Bacillota</taxon>
        <taxon>Bacilli</taxon>
        <taxon>Lactobacillales</taxon>
        <taxon>Carnobacteriaceae</taxon>
        <taxon>Jeotgalibaca</taxon>
    </lineage>
</organism>
<feature type="active site" evidence="6">
    <location>
        <position position="23"/>
    </location>
</feature>
<evidence type="ECO:0000256" key="1">
    <source>
        <dbReference type="ARBA" id="ARBA00000677"/>
    </source>
</evidence>
<dbReference type="Pfam" id="PF10502">
    <property type="entry name" value="Peptidase_S26"/>
    <property type="match status" value="1"/>
</dbReference>
<comment type="subcellular location">
    <subcellularLocation>
        <location evidence="2">Cell membrane</location>
        <topology evidence="2">Single-pass type II membrane protein</topology>
    </subcellularLocation>
    <subcellularLocation>
        <location evidence="7">Membrane</location>
        <topology evidence="7">Single-pass type II membrane protein</topology>
    </subcellularLocation>
</comment>
<dbReference type="PROSITE" id="PS00760">
    <property type="entry name" value="SPASE_I_2"/>
    <property type="match status" value="1"/>
</dbReference>
<dbReference type="AlphaFoldDB" id="A0A3S9HEF9"/>
<gene>
    <name evidence="9" type="primary">lepB</name>
    <name evidence="9" type="ORF">EJN90_12335</name>
</gene>
<dbReference type="PROSITE" id="PS00761">
    <property type="entry name" value="SPASE_I_3"/>
    <property type="match status" value="1"/>
</dbReference>
<dbReference type="CDD" id="cd06530">
    <property type="entry name" value="S26_SPase_I"/>
    <property type="match status" value="1"/>
</dbReference>
<accession>A0A3S9HEF9</accession>
<feature type="domain" description="Peptidase S26" evidence="8">
    <location>
        <begin position="1"/>
        <end position="151"/>
    </location>
</feature>
<dbReference type="KEGG" id="jeh:EJN90_12335"/>
<evidence type="ECO:0000256" key="4">
    <source>
        <dbReference type="ARBA" id="ARBA00013208"/>
    </source>
</evidence>
<dbReference type="InterPro" id="IPR019757">
    <property type="entry name" value="Pept_S26A_signal_pept_1_Lys-AS"/>
</dbReference>
<dbReference type="PANTHER" id="PTHR43390">
    <property type="entry name" value="SIGNAL PEPTIDASE I"/>
    <property type="match status" value="1"/>
</dbReference>
<evidence type="ECO:0000256" key="6">
    <source>
        <dbReference type="PIRSR" id="PIRSR600223-1"/>
    </source>
</evidence>
<dbReference type="PRINTS" id="PR00727">
    <property type="entry name" value="LEADERPTASE"/>
</dbReference>
<dbReference type="Proteomes" id="UP000273326">
    <property type="component" value="Chromosome"/>
</dbReference>
<comment type="catalytic activity">
    <reaction evidence="1 7">
        <text>Cleavage of hydrophobic, N-terminal signal or leader sequences from secreted and periplasmic proteins.</text>
        <dbReference type="EC" id="3.4.21.89"/>
    </reaction>
</comment>
<name>A0A3S9HEF9_9LACT</name>
<dbReference type="SUPFAM" id="SSF51306">
    <property type="entry name" value="LexA/Signal peptidase"/>
    <property type="match status" value="1"/>
</dbReference>
<reference evidence="10" key="1">
    <citation type="submission" date="2018-12" db="EMBL/GenBank/DDBJ databases">
        <title>Complete genome sequencing of Jeotgalibaca sp. H21T32.</title>
        <authorList>
            <person name="Bae J.-W."/>
            <person name="Lee S.-Y."/>
        </authorList>
    </citation>
    <scope>NUCLEOTIDE SEQUENCE [LARGE SCALE GENOMIC DNA]</scope>
    <source>
        <strain evidence="10">H21T32</strain>
    </source>
</reference>
<dbReference type="GO" id="GO:0009003">
    <property type="term" value="F:signal peptidase activity"/>
    <property type="evidence" value="ECO:0007669"/>
    <property type="project" value="UniProtKB-EC"/>
</dbReference>
<evidence type="ECO:0000313" key="10">
    <source>
        <dbReference type="Proteomes" id="UP000273326"/>
    </source>
</evidence>
<keyword evidence="5 7" id="KW-0378">Hydrolase</keyword>
<dbReference type="GO" id="GO:0005886">
    <property type="term" value="C:plasma membrane"/>
    <property type="evidence" value="ECO:0007669"/>
    <property type="project" value="UniProtKB-SubCell"/>
</dbReference>
<dbReference type="NCBIfam" id="TIGR02227">
    <property type="entry name" value="sigpep_I_bact"/>
    <property type="match status" value="1"/>
</dbReference>
<evidence type="ECO:0000259" key="8">
    <source>
        <dbReference type="Pfam" id="PF10502"/>
    </source>
</evidence>
<dbReference type="EC" id="3.4.21.89" evidence="4 7"/>